<organism evidence="2 3">
    <name type="scientific">Desulfofundulus australicus DSM 11792</name>
    <dbReference type="NCBI Taxonomy" id="1121425"/>
    <lineage>
        <taxon>Bacteria</taxon>
        <taxon>Bacillati</taxon>
        <taxon>Bacillota</taxon>
        <taxon>Clostridia</taxon>
        <taxon>Eubacteriales</taxon>
        <taxon>Peptococcaceae</taxon>
        <taxon>Desulfofundulus</taxon>
    </lineage>
</organism>
<protein>
    <submittedName>
        <fullName evidence="2">Transposase, IS605 OrfB family, central region</fullName>
    </submittedName>
</protein>
<dbReference type="AlphaFoldDB" id="A0A1M5DMR3"/>
<evidence type="ECO:0000256" key="1">
    <source>
        <dbReference type="SAM" id="Coils"/>
    </source>
</evidence>
<keyword evidence="3" id="KW-1185">Reference proteome</keyword>
<gene>
    <name evidence="2" type="ORF">SAMN02745218_02867</name>
</gene>
<feature type="coiled-coil region" evidence="1">
    <location>
        <begin position="91"/>
        <end position="118"/>
    </location>
</feature>
<name>A0A1M5DMR3_9FIRM</name>
<dbReference type="Proteomes" id="UP000184196">
    <property type="component" value="Unassembled WGS sequence"/>
</dbReference>
<evidence type="ECO:0000313" key="2">
    <source>
        <dbReference type="EMBL" id="SHF68185.1"/>
    </source>
</evidence>
<reference evidence="3" key="1">
    <citation type="submission" date="2016-11" db="EMBL/GenBank/DDBJ databases">
        <authorList>
            <person name="Varghese N."/>
            <person name="Submissions S."/>
        </authorList>
    </citation>
    <scope>NUCLEOTIDE SEQUENCE [LARGE SCALE GENOMIC DNA]</scope>
    <source>
        <strain evidence="3">DSM 11792</strain>
    </source>
</reference>
<keyword evidence="1" id="KW-0175">Coiled coil</keyword>
<evidence type="ECO:0000313" key="3">
    <source>
        <dbReference type="Proteomes" id="UP000184196"/>
    </source>
</evidence>
<sequence length="491" mass="56281">MKPPKKPNNMFTIKGILTVDKRLAATLINFMRVFQAARRTAYQAIRRGVKREEIISSLQSKFIRNARWCQWACAEAEDTIRSQKELIGMYIHDLEAKIEKAEEKLERAKKSLHRKGILNRIKKLQNRLSYWQSHKEKGTVPPAVFGGKKNFIALTKGKLSKEEWRELRSNSFTSVGQANQKGLKGQPGNANTEIFFDGENFFLNVYLPPEDEDIKLGRGIPRRGEDWITLPLFIPAPCVKYLAEHLATGRPYTVQVIRKKNRFFCHISFALEDTKEVDRSSKMAGIDLNPQVISVTIVHPNGNYLASRNFPCPDLPYVSHEKRLHIIGSLCREIAGWLKEQGVTQVALEELFFNQDHDTNRFFNRMSHNFSHKAMFTNLVIRLRKEGIAVFTVDPKFTSLIGFTKYKDTYGLAVHQAAALVIARRALGYVEPLPREIKRLLAPKEGQPHLSTWGKLFGIVKSARKRARKNGDYKKSWTIENYLTCAKLKVA</sequence>
<dbReference type="EMBL" id="FQUW01000052">
    <property type="protein sequence ID" value="SHF68185.1"/>
    <property type="molecule type" value="Genomic_DNA"/>
</dbReference>
<proteinExistence type="predicted"/>
<accession>A0A1M5DMR3</accession>